<sequence>MRQPKAAQTTSAEAIRILMVTHVIPFPPAAGNEIRILNMLNWMRRQRYQVTLIICPLDGNIPDDATTALRDLVHELHVFDRHSVQAHGLHSVTIPLDSDCCDDRLSTIQDNFCPGWLITEIGRLTEAITPHIVVAQYVFMSRILRMPEHARCLKVIDTHDLFCRKQHTAEQYGMKYGLSLSDEQESRLLQRADVLLAIQATEQAELHKLAPSSQILLVGFDQELPTVDRTRQKNDLVLIVASSNEFNVRGTQDFLDLTWPLVREARPDAKLRILGRVCGRVRSTDPSVELVGYVEDLQNEYDEATVVVNPCRVGTGLKIKTVEALARGKAHVAWPSSIDGLREIGDVPVAIARNIVDFADSVARLLDEARERDILETSSRRFIAENFGPEKVYSGLAAAIEEHLESSTESRSIVGT</sequence>
<dbReference type="Gene3D" id="3.40.50.2000">
    <property type="entry name" value="Glycogen Phosphorylase B"/>
    <property type="match status" value="2"/>
</dbReference>
<dbReference type="GO" id="GO:0009103">
    <property type="term" value="P:lipopolysaccharide biosynthetic process"/>
    <property type="evidence" value="ECO:0007669"/>
    <property type="project" value="TreeGrafter"/>
</dbReference>
<evidence type="ECO:0000313" key="3">
    <source>
        <dbReference type="Proteomes" id="UP000001402"/>
    </source>
</evidence>
<dbReference type="PANTHER" id="PTHR46401:SF2">
    <property type="entry name" value="GLYCOSYLTRANSFERASE WBBK-RELATED"/>
    <property type="match status" value="1"/>
</dbReference>
<dbReference type="KEGG" id="rpx:Rpdx1_4320"/>
<name>E6VN04_RHOPX</name>
<keyword evidence="1 2" id="KW-0808">Transferase</keyword>
<dbReference type="PANTHER" id="PTHR46401">
    <property type="entry name" value="GLYCOSYLTRANSFERASE WBBK-RELATED"/>
    <property type="match status" value="1"/>
</dbReference>
<dbReference type="SUPFAM" id="SSF53756">
    <property type="entry name" value="UDP-Glycosyltransferase/glycogen phosphorylase"/>
    <property type="match status" value="1"/>
</dbReference>
<proteinExistence type="predicted"/>
<dbReference type="OrthoDB" id="9807209at2"/>
<dbReference type="Proteomes" id="UP000001402">
    <property type="component" value="Chromosome"/>
</dbReference>
<reference evidence="2" key="1">
    <citation type="submission" date="2010-12" db="EMBL/GenBank/DDBJ databases">
        <title>Complete sequence of Rhodopseudomonas palustris DX-1.</title>
        <authorList>
            <consortium name="US DOE Joint Genome Institute"/>
            <person name="Lucas S."/>
            <person name="Copeland A."/>
            <person name="Lapidus A."/>
            <person name="Cheng J.-F."/>
            <person name="Goodwin L."/>
            <person name="Pitluck S."/>
            <person name="Misra M."/>
            <person name="Chertkov O."/>
            <person name="Detter J.C."/>
            <person name="Han C."/>
            <person name="Tapia R."/>
            <person name="Land M."/>
            <person name="Hauser L."/>
            <person name="Kyrpides N."/>
            <person name="Ivanova N."/>
            <person name="Ovchinnikova G."/>
            <person name="Logan B."/>
            <person name="Oda Y."/>
            <person name="Harwood C."/>
            <person name="Woyke T."/>
        </authorList>
    </citation>
    <scope>NUCLEOTIDE SEQUENCE [LARGE SCALE GENOMIC DNA]</scope>
    <source>
        <strain evidence="2">DX-1</strain>
    </source>
</reference>
<dbReference type="BioCyc" id="RPAL652103:RPDX1_RS21335-MONOMER"/>
<dbReference type="eggNOG" id="COG0438">
    <property type="taxonomic scope" value="Bacteria"/>
</dbReference>
<dbReference type="CDD" id="cd03801">
    <property type="entry name" value="GT4_PimA-like"/>
    <property type="match status" value="1"/>
</dbReference>
<gene>
    <name evidence="2" type="ordered locus">Rpdx1_4320</name>
</gene>
<dbReference type="STRING" id="652103.Rpdx1_4320"/>
<dbReference type="Pfam" id="PF13692">
    <property type="entry name" value="Glyco_trans_1_4"/>
    <property type="match status" value="1"/>
</dbReference>
<evidence type="ECO:0000313" key="2">
    <source>
        <dbReference type="EMBL" id="ADU45872.1"/>
    </source>
</evidence>
<dbReference type="AlphaFoldDB" id="E6VN04"/>
<dbReference type="GO" id="GO:0016757">
    <property type="term" value="F:glycosyltransferase activity"/>
    <property type="evidence" value="ECO:0007669"/>
    <property type="project" value="TreeGrafter"/>
</dbReference>
<protein>
    <submittedName>
        <fullName evidence="2">Glycosyl transferase group 1</fullName>
    </submittedName>
</protein>
<organism evidence="2 3">
    <name type="scientific">Rhodopseudomonas palustris (strain DX-1)</name>
    <dbReference type="NCBI Taxonomy" id="652103"/>
    <lineage>
        <taxon>Bacteria</taxon>
        <taxon>Pseudomonadati</taxon>
        <taxon>Pseudomonadota</taxon>
        <taxon>Alphaproteobacteria</taxon>
        <taxon>Hyphomicrobiales</taxon>
        <taxon>Nitrobacteraceae</taxon>
        <taxon>Rhodopseudomonas</taxon>
    </lineage>
</organism>
<dbReference type="EMBL" id="CP002418">
    <property type="protein sequence ID" value="ADU45872.1"/>
    <property type="molecule type" value="Genomic_DNA"/>
</dbReference>
<accession>E6VN04</accession>
<dbReference type="HOGENOM" id="CLU_028014_5_0_5"/>
<evidence type="ECO:0000256" key="1">
    <source>
        <dbReference type="ARBA" id="ARBA00022679"/>
    </source>
</evidence>